<sequence length="632" mass="71121">MNGLIIHTSVVSLILSAIMSHTVLANTVELRIIETTDLHMSPSSSANSKLISPQMANRQLINRVKQARSQAKNSLLIDNSALFQNSPIGSYLVKKGLAPNFSQQILALNYDVGNVGSHEFKYGLDALKKAVSTVSHQYVNANLLDIKTKDYLFKPYHIKTHTVTDNEGNPQQIKIGYIGFLPEKIMDWSQQSLQGKVVNQQTLEAAQALVPKMKQEGADIIIAIPHYISVDPFNLSKESALYQLTDIKGIDAVVFGHSHTLFPANTFATTQGIDKNKGTMNGVPVIMPGRFGHYLGVIDLVIEKQSQQWQVTHNQARLSAVFDEKLNQDITHKSGLDLNQHIATLDGELSNVLSFVQDEPNVQIVNTAQKHYVKQVTNSDPDFAGLPILSASSPFQSKQSTNQFFYLNAGEIDLNQALQLYPYDNKLVVLKINSQNIKEWLECSASFFEQIDAESHQPQTLTNQPQFPAYHFDIIDGINYQIDVSQPARYNAQCQLINPTAERIVNAHFKGKPLERNQWYLLATNNYRAYGGNFPGTGKNAVVIDSPYDNRLIVADYMQRLNASKGSIHFSVDNNWSLKPIESKHPLDIRFRAPKNKLATEFIQRHSHYPMTLLESEEKEWNEYRIQLIHNL</sequence>
<protein>
    <submittedName>
        <fullName evidence="5">Bifunctional 2',3'-cyclic nucleotide 2'-phosphodiesterase/3'-nucleotidase periplasmic protein</fullName>
        <ecNumber evidence="5">3.1.3.6</ecNumber>
    </submittedName>
</protein>
<keyword evidence="2 5" id="KW-0378">Hydrolase</keyword>
<keyword evidence="6" id="KW-1185">Reference proteome</keyword>
<reference evidence="5 6" key="1">
    <citation type="journal article" date="2012" name="Int. J. Syst. Evol. Microbiol.">
        <title>Vibrio caribbeanicus sp. nov., isolated from the marine sponge Scleritoderma cyanea.</title>
        <authorList>
            <person name="Hoffmann M."/>
            <person name="Monday S.R."/>
            <person name="Allard M.W."/>
            <person name="Strain E.A."/>
            <person name="Whittaker P."/>
            <person name="Naum M."/>
            <person name="McCarthy P.J."/>
            <person name="Lopez J.V."/>
            <person name="Fischer M."/>
            <person name="Brown E.W."/>
        </authorList>
    </citation>
    <scope>NUCLEOTIDE SEQUENCE [LARGE SCALE GENOMIC DNA]</scope>
    <source>
        <strain evidence="5 6">ATCC BAA-2122</strain>
    </source>
</reference>
<keyword evidence="2" id="KW-0547">Nucleotide-binding</keyword>
<dbReference type="InterPro" id="IPR008334">
    <property type="entry name" value="5'-Nucleotdase_C"/>
</dbReference>
<dbReference type="SUPFAM" id="SSF55816">
    <property type="entry name" value="5'-nucleotidase (syn. UDP-sugar hydrolase), C-terminal domain"/>
    <property type="match status" value="1"/>
</dbReference>
<proteinExistence type="inferred from homology"/>
<dbReference type="GO" id="GO:0030288">
    <property type="term" value="C:outer membrane-bounded periplasmic space"/>
    <property type="evidence" value="ECO:0007669"/>
    <property type="project" value="TreeGrafter"/>
</dbReference>
<dbReference type="EC" id="3.1.3.6" evidence="5"/>
<dbReference type="PRINTS" id="PR01607">
    <property type="entry name" value="APYRASEFAMLY"/>
</dbReference>
<dbReference type="GO" id="GO:0000166">
    <property type="term" value="F:nucleotide binding"/>
    <property type="evidence" value="ECO:0007669"/>
    <property type="project" value="UniProtKB-KW"/>
</dbReference>
<dbReference type="Gene3D" id="3.60.21.10">
    <property type="match status" value="1"/>
</dbReference>
<comment type="caution">
    <text evidence="5">The sequence shown here is derived from an EMBL/GenBank/DDBJ whole genome shotgun (WGS) entry which is preliminary data.</text>
</comment>
<dbReference type="Pfam" id="PF00149">
    <property type="entry name" value="Metallophos"/>
    <property type="match status" value="1"/>
</dbReference>
<dbReference type="SUPFAM" id="SSF56300">
    <property type="entry name" value="Metallo-dependent phosphatases"/>
    <property type="match status" value="1"/>
</dbReference>
<keyword evidence="1" id="KW-0732">Signal</keyword>
<dbReference type="EMBL" id="AEIU01000099">
    <property type="protein sequence ID" value="EFP95135.1"/>
    <property type="molecule type" value="Genomic_DNA"/>
</dbReference>
<evidence type="ECO:0000256" key="1">
    <source>
        <dbReference type="ARBA" id="ARBA00022729"/>
    </source>
</evidence>
<dbReference type="InterPro" id="IPR006179">
    <property type="entry name" value="5_nucleotidase/apyrase"/>
</dbReference>
<dbReference type="AlphaFoldDB" id="E3BP03"/>
<dbReference type="STRING" id="796620.VIBC2010_19200"/>
<evidence type="ECO:0000259" key="3">
    <source>
        <dbReference type="Pfam" id="PF00149"/>
    </source>
</evidence>
<dbReference type="InterPro" id="IPR029052">
    <property type="entry name" value="Metallo-depent_PP-like"/>
</dbReference>
<evidence type="ECO:0000259" key="4">
    <source>
        <dbReference type="Pfam" id="PF02872"/>
    </source>
</evidence>
<dbReference type="InterPro" id="IPR036907">
    <property type="entry name" value="5'-Nucleotdase_C_sf"/>
</dbReference>
<dbReference type="PANTHER" id="PTHR11575">
    <property type="entry name" value="5'-NUCLEOTIDASE-RELATED"/>
    <property type="match status" value="1"/>
</dbReference>
<accession>E3BP03</accession>
<gene>
    <name evidence="5" type="primary">cpdB</name>
    <name evidence="5" type="ORF">VIBC2010_19200</name>
</gene>
<dbReference type="RefSeq" id="WP_009602900.1">
    <property type="nucleotide sequence ID" value="NZ_AEIU01000099.1"/>
</dbReference>
<evidence type="ECO:0000256" key="2">
    <source>
        <dbReference type="RuleBase" id="RU362119"/>
    </source>
</evidence>
<dbReference type="Proteomes" id="UP000002943">
    <property type="component" value="Unassembled WGS sequence"/>
</dbReference>
<dbReference type="OrthoDB" id="9803927at2"/>
<feature type="domain" description="Calcineurin-like phosphoesterase" evidence="3">
    <location>
        <begin position="30"/>
        <end position="260"/>
    </location>
</feature>
<organism evidence="5 6">
    <name type="scientific">Vibrio caribbeanicus ATCC BAA-2122</name>
    <dbReference type="NCBI Taxonomy" id="796620"/>
    <lineage>
        <taxon>Bacteria</taxon>
        <taxon>Pseudomonadati</taxon>
        <taxon>Pseudomonadota</taxon>
        <taxon>Gammaproteobacteria</taxon>
        <taxon>Vibrionales</taxon>
        <taxon>Vibrionaceae</taxon>
        <taxon>Vibrio</taxon>
    </lineage>
</organism>
<dbReference type="Gene3D" id="3.90.780.10">
    <property type="entry name" value="5'-Nucleotidase, C-terminal domain"/>
    <property type="match status" value="1"/>
</dbReference>
<dbReference type="GO" id="GO:0009166">
    <property type="term" value="P:nucleotide catabolic process"/>
    <property type="evidence" value="ECO:0007669"/>
    <property type="project" value="InterPro"/>
</dbReference>
<dbReference type="InterPro" id="IPR004843">
    <property type="entry name" value="Calcineurin-like_PHP"/>
</dbReference>
<dbReference type="GO" id="GO:0008254">
    <property type="term" value="F:3'-nucleotidase activity"/>
    <property type="evidence" value="ECO:0007669"/>
    <property type="project" value="UniProtKB-EC"/>
</dbReference>
<comment type="similarity">
    <text evidence="2">Belongs to the 5'-nucleotidase family.</text>
</comment>
<name>E3BP03_9VIBR</name>
<evidence type="ECO:0000313" key="6">
    <source>
        <dbReference type="Proteomes" id="UP000002943"/>
    </source>
</evidence>
<dbReference type="PANTHER" id="PTHR11575:SF6">
    <property type="entry name" value="2',3'-CYCLIC-NUCLEOTIDE 2'-PHOSPHODIESTERASE_3'-NUCLEOTIDASE"/>
    <property type="match status" value="1"/>
</dbReference>
<evidence type="ECO:0000313" key="5">
    <source>
        <dbReference type="EMBL" id="EFP95135.1"/>
    </source>
</evidence>
<dbReference type="NCBIfam" id="NF006938">
    <property type="entry name" value="PRK09420.1"/>
    <property type="match status" value="1"/>
</dbReference>
<dbReference type="Pfam" id="PF02872">
    <property type="entry name" value="5_nucleotid_C"/>
    <property type="match status" value="1"/>
</dbReference>
<dbReference type="eggNOG" id="COG0737">
    <property type="taxonomic scope" value="Bacteria"/>
</dbReference>
<feature type="domain" description="5'-Nucleotidase C-terminal" evidence="4">
    <location>
        <begin position="362"/>
        <end position="532"/>
    </location>
</feature>